<accession>A0ACB8JN11</accession>
<evidence type="ECO:0000313" key="1">
    <source>
        <dbReference type="EMBL" id="KAH9733928.1"/>
    </source>
</evidence>
<dbReference type="EMBL" id="CM039175">
    <property type="protein sequence ID" value="KAH9733928.1"/>
    <property type="molecule type" value="Genomic_DNA"/>
</dbReference>
<name>A0ACB8JN11_CITSI</name>
<protein>
    <submittedName>
        <fullName evidence="1">Ribonuclease H protein</fullName>
    </submittedName>
</protein>
<dbReference type="Proteomes" id="UP000829398">
    <property type="component" value="Chromosome 6"/>
</dbReference>
<evidence type="ECO:0000313" key="2">
    <source>
        <dbReference type="Proteomes" id="UP000829398"/>
    </source>
</evidence>
<reference evidence="2" key="1">
    <citation type="journal article" date="2023" name="Hortic. Res.">
        <title>A chromosome-level phased genome enabling allele-level studies in sweet orange: a case study on citrus Huanglongbing tolerance.</title>
        <authorList>
            <person name="Wu B."/>
            <person name="Yu Q."/>
            <person name="Deng Z."/>
            <person name="Duan Y."/>
            <person name="Luo F."/>
            <person name="Gmitter F. Jr."/>
        </authorList>
    </citation>
    <scope>NUCLEOTIDE SEQUENCE [LARGE SCALE GENOMIC DNA]</scope>
    <source>
        <strain evidence="2">cv. Valencia</strain>
    </source>
</reference>
<gene>
    <name evidence="1" type="ORF">KPL71_017197</name>
</gene>
<keyword evidence="2" id="KW-1185">Reference proteome</keyword>
<sequence>MSLVQWDHICQPKLCGGLGLKNLSLINEALLMKIRWGLISSPNSLWVQVLLSKYTLNHTSLPNVLLMKYGSYMWKAVAGIWPEVLKGIKWDIGNGNKVRFWWDNWAIEEYPLHAFASQPIPLEQVNECIARFITDEGAWNWRLFANFLIVAIKPLNMSDEDDQMYWAYSKSGGFTTKSAYLALSKMTINDEDSFWSFVWHWRGPQRIRTFLWVVGQNRLKTKAELFRRHIGADMRCARCGCLIENTLHALRDCPGAKDVWLALLPFEIRQ</sequence>
<proteinExistence type="predicted"/>
<comment type="caution">
    <text evidence="1">The sequence shown here is derived from an EMBL/GenBank/DDBJ whole genome shotgun (WGS) entry which is preliminary data.</text>
</comment>
<organism evidence="1 2">
    <name type="scientific">Citrus sinensis</name>
    <name type="common">Sweet orange</name>
    <name type="synonym">Citrus aurantium var. sinensis</name>
    <dbReference type="NCBI Taxonomy" id="2711"/>
    <lineage>
        <taxon>Eukaryota</taxon>
        <taxon>Viridiplantae</taxon>
        <taxon>Streptophyta</taxon>
        <taxon>Embryophyta</taxon>
        <taxon>Tracheophyta</taxon>
        <taxon>Spermatophyta</taxon>
        <taxon>Magnoliopsida</taxon>
        <taxon>eudicotyledons</taxon>
        <taxon>Gunneridae</taxon>
        <taxon>Pentapetalae</taxon>
        <taxon>rosids</taxon>
        <taxon>malvids</taxon>
        <taxon>Sapindales</taxon>
        <taxon>Rutaceae</taxon>
        <taxon>Aurantioideae</taxon>
        <taxon>Citrus</taxon>
    </lineage>
</organism>